<dbReference type="AlphaFoldDB" id="A0A7W7DAD4"/>
<name>A0A7W7DAD4_9ACTN</name>
<evidence type="ECO:0000313" key="3">
    <source>
        <dbReference type="Proteomes" id="UP000542210"/>
    </source>
</evidence>
<protein>
    <submittedName>
        <fullName evidence="2">Uncharacterized protein</fullName>
    </submittedName>
</protein>
<sequence length="110" mass="12116">MLVLALIRHLPLDSAYVSALRGPEYAGWDRHAYMLADVYDAFNALTWLYQAAHSDKPKKVKPFPPYPRPGAQEAEKPTKPNPLLARLRGEDAPAPVIGPGSKVPLPPPRP</sequence>
<comment type="caution">
    <text evidence="2">The sequence shown here is derived from an EMBL/GenBank/DDBJ whole genome shotgun (WGS) entry which is preliminary data.</text>
</comment>
<evidence type="ECO:0000313" key="2">
    <source>
        <dbReference type="EMBL" id="MBB4702946.1"/>
    </source>
</evidence>
<dbReference type="Proteomes" id="UP000542210">
    <property type="component" value="Unassembled WGS sequence"/>
</dbReference>
<proteinExistence type="predicted"/>
<organism evidence="2 3">
    <name type="scientific">Sphaerisporangium siamense</name>
    <dbReference type="NCBI Taxonomy" id="795645"/>
    <lineage>
        <taxon>Bacteria</taxon>
        <taxon>Bacillati</taxon>
        <taxon>Actinomycetota</taxon>
        <taxon>Actinomycetes</taxon>
        <taxon>Streptosporangiales</taxon>
        <taxon>Streptosporangiaceae</taxon>
        <taxon>Sphaerisporangium</taxon>
    </lineage>
</organism>
<reference evidence="2 3" key="1">
    <citation type="submission" date="2020-08" db="EMBL/GenBank/DDBJ databases">
        <title>Sequencing the genomes of 1000 actinobacteria strains.</title>
        <authorList>
            <person name="Klenk H.-P."/>
        </authorList>
    </citation>
    <scope>NUCLEOTIDE SEQUENCE [LARGE SCALE GENOMIC DNA]</scope>
    <source>
        <strain evidence="2 3">DSM 45784</strain>
    </source>
</reference>
<accession>A0A7W7DAD4</accession>
<keyword evidence="3" id="KW-1185">Reference proteome</keyword>
<evidence type="ECO:0000256" key="1">
    <source>
        <dbReference type="SAM" id="MobiDB-lite"/>
    </source>
</evidence>
<dbReference type="EMBL" id="JACHND010000001">
    <property type="protein sequence ID" value="MBB4702946.1"/>
    <property type="molecule type" value="Genomic_DNA"/>
</dbReference>
<feature type="region of interest" description="Disordered" evidence="1">
    <location>
        <begin position="55"/>
        <end position="110"/>
    </location>
</feature>
<gene>
    <name evidence="2" type="ORF">BJ982_004490</name>
</gene>
<dbReference type="RefSeq" id="WP_184883060.1">
    <property type="nucleotide sequence ID" value="NZ_BOOV01000005.1"/>
</dbReference>